<reference evidence="2 3" key="1">
    <citation type="journal article" date="2015" name="Environ. Microbiol.">
        <title>Metagenome sequence of Elaphomyces granulatus from sporocarp tissue reveals Ascomycota ectomycorrhizal fingerprints of genome expansion and a Proteobacteria-rich microbiome.</title>
        <authorList>
            <person name="Quandt C.A."/>
            <person name="Kohler A."/>
            <person name="Hesse C.N."/>
            <person name="Sharpton T.J."/>
            <person name="Martin F."/>
            <person name="Spatafora J.W."/>
        </authorList>
    </citation>
    <scope>NUCLEOTIDE SEQUENCE [LARGE SCALE GENOMIC DNA]</scope>
    <source>
        <strain evidence="2 3">OSC145934</strain>
    </source>
</reference>
<sequence length="848" mass="93885">MADTPEPSSRGSSSPAAAPRLRYPTFPPLSCSVEEWLSQSRLAAMTSNVPVERPSSSLSESWATLSTSDIHSEDGTRSEQTDVASLIGQNGPDDVASLDEQESSSEADGNDEEQSNISESQELPHLFARGEHGIHDSSMTMKAALQMTSESIEFSEPEEWPQVERVELKHTIRILNGTEAAELRDPLPLGSANSLLAVTVQQTMTRHSLDLEKPFQVLYVGDQEYRPIILDKIGDVLVSSPTDSLGTNSTDSFRYHVVPTSYGAGATPNYAELLPIHVQLIVDECLEASSQAQAPKPSTITLKLKNRPSCTSSWDGSQYHLNSSSPWTLPDVAIIFISDRDDDVALRTRHLAYTFMKTHGVPVMLVSEDPLWKKKDTGLIPFDYQSLHMCLESRHRLTGEAVVLRRYPIDVKTFESIAPAQLNRHLASLCGPTKKQISQATSPSAKPLEKDHFHDDEEDLGYKEFSYRARELSPTLRLVTLTIVFAIVISLGYSAIRAAILLLAQSFARSAMSNIGSPMPGSVPTPTISSVETFGQTSLSLKAMSVSEFRSSSSKPEARSTAELIGVPVALTEAQPDVDAFQIQVIGDCHVVIKPPLRFASVKKPPKFSVSVTRGNQTLPYELAMLFDGMYSLRLDREDAYGPLNISITARSRPPLDQTTEVDFGTPWLKIASWKRAAHAVSSQLLKDINTAQAGLTEISNRLSMDLQLWIGDVVRRSHALWQRTKSLRHDSIPLSHGTSETVLSRSKRLSEAVKRGALQKFSSASIVLQEHARALNRDALELRNTLSTLRMPTQGMDWICISDRLRNIKKSKPLATAQRRARTLIKQRSHPRGPGRERYRQNRENLR</sequence>
<feature type="compositionally biased region" description="Basic residues" evidence="1">
    <location>
        <begin position="820"/>
        <end position="834"/>
    </location>
</feature>
<comment type="caution">
    <text evidence="2">The sequence shown here is derived from an EMBL/GenBank/DDBJ whole genome shotgun (WGS) entry which is preliminary data.</text>
</comment>
<evidence type="ECO:0000313" key="2">
    <source>
        <dbReference type="EMBL" id="OXV06237.1"/>
    </source>
</evidence>
<feature type="compositionally biased region" description="Low complexity" evidence="1">
    <location>
        <begin position="55"/>
        <end position="68"/>
    </location>
</feature>
<organism evidence="2 3">
    <name type="scientific">Elaphomyces granulatus</name>
    <dbReference type="NCBI Taxonomy" id="519963"/>
    <lineage>
        <taxon>Eukaryota</taxon>
        <taxon>Fungi</taxon>
        <taxon>Dikarya</taxon>
        <taxon>Ascomycota</taxon>
        <taxon>Pezizomycotina</taxon>
        <taxon>Eurotiomycetes</taxon>
        <taxon>Eurotiomycetidae</taxon>
        <taxon>Eurotiales</taxon>
        <taxon>Elaphomycetaceae</taxon>
        <taxon>Elaphomyces</taxon>
    </lineage>
</organism>
<keyword evidence="3" id="KW-1185">Reference proteome</keyword>
<evidence type="ECO:0000313" key="3">
    <source>
        <dbReference type="Proteomes" id="UP000243515"/>
    </source>
</evidence>
<dbReference type="OrthoDB" id="439943at2759"/>
<dbReference type="EMBL" id="NPHW01005970">
    <property type="protein sequence ID" value="OXV06237.1"/>
    <property type="molecule type" value="Genomic_DNA"/>
</dbReference>
<feature type="compositionally biased region" description="Acidic residues" evidence="1">
    <location>
        <begin position="96"/>
        <end position="114"/>
    </location>
</feature>
<feature type="region of interest" description="Disordered" evidence="1">
    <location>
        <begin position="46"/>
        <end position="118"/>
    </location>
</feature>
<name>A0A232LR21_9EURO</name>
<protein>
    <submittedName>
        <fullName evidence="2">Uncharacterized protein</fullName>
    </submittedName>
</protein>
<feature type="compositionally biased region" description="Basic and acidic residues" evidence="1">
    <location>
        <begin position="70"/>
        <end position="80"/>
    </location>
</feature>
<feature type="compositionally biased region" description="Basic and acidic residues" evidence="1">
    <location>
        <begin position="835"/>
        <end position="848"/>
    </location>
</feature>
<dbReference type="Proteomes" id="UP000243515">
    <property type="component" value="Unassembled WGS sequence"/>
</dbReference>
<accession>A0A232LR21</accession>
<gene>
    <name evidence="2" type="ORF">Egran_05995</name>
</gene>
<feature type="compositionally biased region" description="Low complexity" evidence="1">
    <location>
        <begin position="1"/>
        <end position="24"/>
    </location>
</feature>
<proteinExistence type="predicted"/>
<feature type="region of interest" description="Disordered" evidence="1">
    <location>
        <begin position="814"/>
        <end position="848"/>
    </location>
</feature>
<dbReference type="AlphaFoldDB" id="A0A232LR21"/>
<evidence type="ECO:0000256" key="1">
    <source>
        <dbReference type="SAM" id="MobiDB-lite"/>
    </source>
</evidence>
<feature type="region of interest" description="Disordered" evidence="1">
    <location>
        <begin position="1"/>
        <end position="25"/>
    </location>
</feature>